<sequence length="191" mass="21421">MASLPSYQDAVSPDWLPLVAPYVSPEDYPALCGVNRRYWDVFAPRIWSRIPRSDTVTGLDDAEYDLDWLLNSVFNGVSRMRSETLSLVRVFDARSIRGTYSLSMGVNLNTKLKNAVKFLPNLNCILIDGHEDLDPSESFAEVGHQIQLLSMAGLPRVTINQVHQHTSRNCLSRSLICFGITPSLIPRRCAP</sequence>
<protein>
    <submittedName>
        <fullName evidence="1">Uncharacterized protein</fullName>
    </submittedName>
</protein>
<name>A0A0D2Y4C7_FUSOF</name>
<accession>A0A0D2Y4C7</accession>
<evidence type="ECO:0000313" key="1">
    <source>
        <dbReference type="EnsemblFungi" id="FOXG_11129P0"/>
    </source>
</evidence>
<organism evidence="1 2">
    <name type="scientific">Fusarium oxysporum (strain Fo5176)</name>
    <name type="common">Fusarium vascular wilt</name>
    <dbReference type="NCBI Taxonomy" id="660025"/>
    <lineage>
        <taxon>Eukaryota</taxon>
        <taxon>Fungi</taxon>
        <taxon>Dikarya</taxon>
        <taxon>Ascomycota</taxon>
        <taxon>Pezizomycotina</taxon>
        <taxon>Sordariomycetes</taxon>
        <taxon>Hypocreomycetidae</taxon>
        <taxon>Hypocreales</taxon>
        <taxon>Nectriaceae</taxon>
        <taxon>Fusarium</taxon>
        <taxon>Fusarium oxysporum species complex</taxon>
    </lineage>
</organism>
<reference evidence="1" key="2">
    <citation type="submission" date="2025-08" db="UniProtKB">
        <authorList>
            <consortium name="EnsemblFungi"/>
        </authorList>
    </citation>
    <scope>IDENTIFICATION</scope>
    <source>
        <strain evidence="1">4287 / CBS 123668 / FGSC 9935 / NRRL 34936</strain>
    </source>
</reference>
<reference evidence="2" key="1">
    <citation type="journal article" date="2012" name="Mol. Plant Microbe Interact.">
        <title>A highly conserved effector in Fusarium oxysporum is required for full virulence on Arabidopsis.</title>
        <authorList>
            <person name="Thatcher L.F."/>
            <person name="Gardiner D.M."/>
            <person name="Kazan K."/>
            <person name="Manners J."/>
        </authorList>
    </citation>
    <scope>NUCLEOTIDE SEQUENCE [LARGE SCALE GENOMIC DNA]</scope>
    <source>
        <strain evidence="2">Fo5176</strain>
    </source>
</reference>
<dbReference type="AlphaFoldDB" id="A0A0D2Y4C7"/>
<dbReference type="Proteomes" id="UP000002489">
    <property type="component" value="Unassembled WGS sequence"/>
</dbReference>
<proteinExistence type="predicted"/>
<evidence type="ECO:0000313" key="2">
    <source>
        <dbReference type="Proteomes" id="UP000002489"/>
    </source>
</evidence>
<dbReference type="EnsemblFungi" id="FOXG_11129T0">
    <property type="protein sequence ID" value="FOXG_11129P0"/>
    <property type="gene ID" value="FOXG_11129"/>
</dbReference>